<protein>
    <submittedName>
        <fullName evidence="6">UbiA family prenyltransferase</fullName>
    </submittedName>
</protein>
<evidence type="ECO:0000256" key="3">
    <source>
        <dbReference type="ARBA" id="ARBA00022989"/>
    </source>
</evidence>
<evidence type="ECO:0000256" key="2">
    <source>
        <dbReference type="ARBA" id="ARBA00022692"/>
    </source>
</evidence>
<feature type="transmembrane region" description="Helical" evidence="5">
    <location>
        <begin position="157"/>
        <end position="179"/>
    </location>
</feature>
<dbReference type="InterPro" id="IPR044878">
    <property type="entry name" value="UbiA_sf"/>
</dbReference>
<feature type="transmembrane region" description="Helical" evidence="5">
    <location>
        <begin position="85"/>
        <end position="104"/>
    </location>
</feature>
<dbReference type="Proteomes" id="UP001056336">
    <property type="component" value="Chromosome"/>
</dbReference>
<comment type="subcellular location">
    <subcellularLocation>
        <location evidence="1">Membrane</location>
        <topology evidence="1">Multi-pass membrane protein</topology>
    </subcellularLocation>
</comment>
<evidence type="ECO:0000256" key="5">
    <source>
        <dbReference type="SAM" id="Phobius"/>
    </source>
</evidence>
<feature type="transmembrane region" description="Helical" evidence="5">
    <location>
        <begin position="20"/>
        <end position="48"/>
    </location>
</feature>
<dbReference type="RefSeq" id="WP_249773057.1">
    <property type="nucleotide sequence ID" value="NZ_CP097332.1"/>
</dbReference>
<evidence type="ECO:0000313" key="6">
    <source>
        <dbReference type="EMBL" id="UQX89161.1"/>
    </source>
</evidence>
<keyword evidence="4 5" id="KW-0472">Membrane</keyword>
<feature type="transmembrane region" description="Helical" evidence="5">
    <location>
        <begin position="133"/>
        <end position="151"/>
    </location>
</feature>
<dbReference type="Pfam" id="PF01040">
    <property type="entry name" value="UbiA"/>
    <property type="match status" value="1"/>
</dbReference>
<evidence type="ECO:0000313" key="7">
    <source>
        <dbReference type="Proteomes" id="UP001056336"/>
    </source>
</evidence>
<dbReference type="InterPro" id="IPR000537">
    <property type="entry name" value="UbiA_prenyltransferase"/>
</dbReference>
<name>A0ABY4R1Y7_9ACTN</name>
<keyword evidence="7" id="KW-1185">Reference proteome</keyword>
<keyword evidence="2 5" id="KW-0812">Transmembrane</keyword>
<evidence type="ECO:0000256" key="1">
    <source>
        <dbReference type="ARBA" id="ARBA00004141"/>
    </source>
</evidence>
<reference evidence="6" key="1">
    <citation type="journal article" date="2018" name="Int. J. Syst. Evol. Microbiol.">
        <title>Jatrophihabitans telluris sp. nov., isolated from sediment soil of lava forest wetlands and the emended description of the genus Jatrophihabitans.</title>
        <authorList>
            <person name="Lee K.C."/>
            <person name="Suh M.K."/>
            <person name="Eom M.K."/>
            <person name="Kim K.K."/>
            <person name="Kim J.S."/>
            <person name="Kim D.S."/>
            <person name="Ko S.H."/>
            <person name="Shin Y.K."/>
            <person name="Lee J.S."/>
        </authorList>
    </citation>
    <scope>NUCLEOTIDE SEQUENCE</scope>
    <source>
        <strain evidence="6">N237</strain>
    </source>
</reference>
<proteinExistence type="predicted"/>
<organism evidence="6 7">
    <name type="scientific">Jatrophihabitans telluris</name>
    <dbReference type="NCBI Taxonomy" id="2038343"/>
    <lineage>
        <taxon>Bacteria</taxon>
        <taxon>Bacillati</taxon>
        <taxon>Actinomycetota</taxon>
        <taxon>Actinomycetes</taxon>
        <taxon>Jatrophihabitantales</taxon>
        <taxon>Jatrophihabitantaceae</taxon>
        <taxon>Jatrophihabitans</taxon>
    </lineage>
</organism>
<feature type="transmembrane region" description="Helical" evidence="5">
    <location>
        <begin position="253"/>
        <end position="271"/>
    </location>
</feature>
<dbReference type="EMBL" id="CP097332">
    <property type="protein sequence ID" value="UQX89161.1"/>
    <property type="molecule type" value="Genomic_DNA"/>
</dbReference>
<dbReference type="Gene3D" id="1.10.357.140">
    <property type="entry name" value="UbiA prenyltransferase"/>
    <property type="match status" value="1"/>
</dbReference>
<reference evidence="6" key="2">
    <citation type="submission" date="2022-05" db="EMBL/GenBank/DDBJ databases">
        <authorList>
            <person name="Kim J.-S."/>
            <person name="Lee K."/>
            <person name="Suh M."/>
            <person name="Eom M."/>
            <person name="Kim J.-S."/>
            <person name="Kim D.-S."/>
            <person name="Ko S.-H."/>
            <person name="Shin Y."/>
            <person name="Lee J.-S."/>
        </authorList>
    </citation>
    <scope>NUCLEOTIDE SEQUENCE</scope>
    <source>
        <strain evidence="6">N237</strain>
    </source>
</reference>
<sequence length="277" mass="28785">MVAGRIASALARSCHPGPTVAVTLFVTVLFALAGNGLSTCAIGSVAVLSGQLSIGWSNDRLDYRRDQHADRTDKPVARGEVSRRIVDAAIVIAVGTSVLFSLLLGWRAGLLHLAAVGCGWLYNVWLKRTALSWLPYVLAFGSLPAIATLALPDPRVAGAWALAGAAALGLAGHLTNALPDLQDDLDTGVRGLPHRLGARPSLLMALAALVIADVLIALGPPGRSAAALAVAGAVVVLTALVAVPLLRRPAARASFYVVIALVALELVLLVWRGHRLR</sequence>
<evidence type="ECO:0000256" key="4">
    <source>
        <dbReference type="ARBA" id="ARBA00023136"/>
    </source>
</evidence>
<gene>
    <name evidence="6" type="ORF">M6D93_03945</name>
</gene>
<feature type="transmembrane region" description="Helical" evidence="5">
    <location>
        <begin position="225"/>
        <end position="246"/>
    </location>
</feature>
<accession>A0ABY4R1Y7</accession>
<keyword evidence="3 5" id="KW-1133">Transmembrane helix</keyword>
<dbReference type="CDD" id="cd13956">
    <property type="entry name" value="PT_UbiA"/>
    <property type="match status" value="1"/>
</dbReference>
<feature type="transmembrane region" description="Helical" evidence="5">
    <location>
        <begin position="200"/>
        <end position="219"/>
    </location>
</feature>